<dbReference type="AlphaFoldDB" id="A0A1I8AXU1"/>
<dbReference type="Proteomes" id="UP000095281">
    <property type="component" value="Unplaced"/>
</dbReference>
<proteinExistence type="predicted"/>
<feature type="region of interest" description="Disordered" evidence="1">
    <location>
        <begin position="1"/>
        <end position="24"/>
    </location>
</feature>
<organism evidence="2 3">
    <name type="scientific">Meloidogyne hapla</name>
    <name type="common">Root-knot nematode worm</name>
    <dbReference type="NCBI Taxonomy" id="6305"/>
    <lineage>
        <taxon>Eukaryota</taxon>
        <taxon>Metazoa</taxon>
        <taxon>Ecdysozoa</taxon>
        <taxon>Nematoda</taxon>
        <taxon>Chromadorea</taxon>
        <taxon>Rhabditida</taxon>
        <taxon>Tylenchina</taxon>
        <taxon>Tylenchomorpha</taxon>
        <taxon>Tylenchoidea</taxon>
        <taxon>Meloidogynidae</taxon>
        <taxon>Meloidogyninae</taxon>
        <taxon>Meloidogyne</taxon>
    </lineage>
</organism>
<name>A0A1I8AXU1_MELHA</name>
<evidence type="ECO:0000313" key="2">
    <source>
        <dbReference type="Proteomes" id="UP000095281"/>
    </source>
</evidence>
<dbReference type="WBParaSite" id="MhA1_Contig1059.frz3.gene3">
    <property type="protein sequence ID" value="MhA1_Contig1059.frz3.gene3"/>
    <property type="gene ID" value="MhA1_Contig1059.frz3.gene3"/>
</dbReference>
<evidence type="ECO:0000256" key="1">
    <source>
        <dbReference type="SAM" id="MobiDB-lite"/>
    </source>
</evidence>
<evidence type="ECO:0000313" key="3">
    <source>
        <dbReference type="WBParaSite" id="MhA1_Contig1059.frz3.gene3"/>
    </source>
</evidence>
<reference evidence="3" key="1">
    <citation type="submission" date="2016-11" db="UniProtKB">
        <authorList>
            <consortium name="WormBaseParasite"/>
        </authorList>
    </citation>
    <scope>IDENTIFICATION</scope>
</reference>
<accession>A0A1I8AXU1</accession>
<protein>
    <submittedName>
        <fullName evidence="3">Uncharacterized protein</fullName>
    </submittedName>
</protein>
<sequence>MLELNNKTTKIPKQQLNNSKKGSRTWSINKSTNINLFNKQPPIITNLLDILNNKNEKQYLSNISGPYVNIPQKTILTTTTFQSNISPIISNIPEAEEFADEDKEEKQKLKINKYIPEEYLEQNELENWLDKRLKDKNINYSNDYYDEIKNEKNKQNSIEDIEILNDDNINDENEQKRRTKKEKAKNEEINFSINPSIDNCMEYLIRNLDN</sequence>
<keyword evidence="2" id="KW-1185">Reference proteome</keyword>